<feature type="domain" description="Reverse transcriptase Ty1/copia-type" evidence="2">
    <location>
        <begin position="512"/>
        <end position="668"/>
    </location>
</feature>
<evidence type="ECO:0000256" key="1">
    <source>
        <dbReference type="SAM" id="Coils"/>
    </source>
</evidence>
<dbReference type="AlphaFoldDB" id="A0A6L2LKK4"/>
<reference evidence="4" key="1">
    <citation type="journal article" date="2019" name="Sci. Rep.">
        <title>Draft genome of Tanacetum cinerariifolium, the natural source of mosquito coil.</title>
        <authorList>
            <person name="Yamashiro T."/>
            <person name="Shiraishi A."/>
            <person name="Satake H."/>
            <person name="Nakayama K."/>
        </authorList>
    </citation>
    <scope>NUCLEOTIDE SEQUENCE</scope>
</reference>
<evidence type="ECO:0000313" key="4">
    <source>
        <dbReference type="EMBL" id="GEU60705.1"/>
    </source>
</evidence>
<name>A0A6L2LKK4_TANCI</name>
<gene>
    <name evidence="4" type="ORF">Tci_032683</name>
</gene>
<dbReference type="EMBL" id="BKCJ010004380">
    <property type="protein sequence ID" value="GEU60705.1"/>
    <property type="molecule type" value="Genomic_DNA"/>
</dbReference>
<keyword evidence="1" id="KW-0175">Coiled coil</keyword>
<dbReference type="Pfam" id="PF22936">
    <property type="entry name" value="Pol_BBD"/>
    <property type="match status" value="1"/>
</dbReference>
<sequence length="822" mass="92897">MEVTQLVLISLKWSVTTVTRWDIFQESVDCQETKIAGAGIKIALEGLSMWKKPLPRLWLLLMELVLTEAIWLKMRDSEISGLKCELEKLKKEKESTQLKLKNFDQASKSLDKLIGSQLTDKSKKGEFQQPEFQRYGPKSYETESWNASKEIPNELKESLDSPLVKNRVSDNKDCTVESSIVVEKKTVVPTVAKIEFVKAKQQEKPVRKPIKPRPDTTARPNSVVANHVRESKSHPQQVQEDQGYVDSGCSRHMIGNMSYLSYFKEFHKGYVTFGGGENGGRITGKGTIHTGINSNDFVGIEEHIGQGHSSKETRSSQDYILMPLWKDGLLFDSFSKNPTIDEPQSSCDAENKDDKSVNKDCGIDAYEKSANIINDDNTVGPTINNASTDFDTGSLNINTVSPTVSIASPEATHADFLGDQPEGDMSNINTTYQVPYTLNTRIHKDHSLDLVIGDVQSGVMTRKMTKTTYEQVFISTVYEEKTHEDLNTCLFTCFLSQIEPTRVSKALTDPAWVEAMQEELLQNKKDERCIVIKNKARLVTQGYAQEEGIDYDEVFAPVVRIKAIRVFLALASFMGFMVYQIDVKSVFLYGRIEKGVCVCQPLGFEDPDHPDKVYKVVKALYGLHQALRAWYETLAKYLLDNGFHRGKIDQTLFIKRQNGDILLVHVYMSSVDELTFFLGLQVKKKEDEIFICQDKYVTEVLRKFNLSDAKTASTPVDIEKPLVKDADGDDVDVHLYRSMIGSLMYLIASRPDIMYAVCVCARFQVTPKVSHLHAVKRIFRYLKGHFKFGLWYPRDSLFELVAYTDSDYAGASLDNKSTTGGY</sequence>
<organism evidence="4">
    <name type="scientific">Tanacetum cinerariifolium</name>
    <name type="common">Dalmatian daisy</name>
    <name type="synonym">Chrysanthemum cinerariifolium</name>
    <dbReference type="NCBI Taxonomy" id="118510"/>
    <lineage>
        <taxon>Eukaryota</taxon>
        <taxon>Viridiplantae</taxon>
        <taxon>Streptophyta</taxon>
        <taxon>Embryophyta</taxon>
        <taxon>Tracheophyta</taxon>
        <taxon>Spermatophyta</taxon>
        <taxon>Magnoliopsida</taxon>
        <taxon>eudicotyledons</taxon>
        <taxon>Gunneridae</taxon>
        <taxon>Pentapetalae</taxon>
        <taxon>asterids</taxon>
        <taxon>campanulids</taxon>
        <taxon>Asterales</taxon>
        <taxon>Asteraceae</taxon>
        <taxon>Asteroideae</taxon>
        <taxon>Anthemideae</taxon>
        <taxon>Anthemidinae</taxon>
        <taxon>Tanacetum</taxon>
    </lineage>
</organism>
<evidence type="ECO:0000259" key="3">
    <source>
        <dbReference type="Pfam" id="PF22936"/>
    </source>
</evidence>
<dbReference type="InterPro" id="IPR013103">
    <property type="entry name" value="RVT_2"/>
</dbReference>
<dbReference type="Pfam" id="PF07727">
    <property type="entry name" value="RVT_2"/>
    <property type="match status" value="1"/>
</dbReference>
<feature type="domain" description="Retrovirus-related Pol polyprotein from transposon TNT 1-94-like beta-barrel" evidence="3">
    <location>
        <begin position="244"/>
        <end position="293"/>
    </location>
</feature>
<feature type="coiled-coil region" evidence="1">
    <location>
        <begin position="72"/>
        <end position="106"/>
    </location>
</feature>
<evidence type="ECO:0000259" key="2">
    <source>
        <dbReference type="Pfam" id="PF07727"/>
    </source>
</evidence>
<protein>
    <submittedName>
        <fullName evidence="4">Uncharacterized protein</fullName>
    </submittedName>
</protein>
<dbReference type="PANTHER" id="PTHR11439:SF495">
    <property type="entry name" value="REVERSE TRANSCRIPTASE, RNA-DEPENDENT DNA POLYMERASE-RELATED"/>
    <property type="match status" value="1"/>
</dbReference>
<accession>A0A6L2LKK4</accession>
<comment type="caution">
    <text evidence="4">The sequence shown here is derived from an EMBL/GenBank/DDBJ whole genome shotgun (WGS) entry which is preliminary data.</text>
</comment>
<proteinExistence type="predicted"/>
<dbReference type="InterPro" id="IPR054722">
    <property type="entry name" value="PolX-like_BBD"/>
</dbReference>
<dbReference type="PANTHER" id="PTHR11439">
    <property type="entry name" value="GAG-POL-RELATED RETROTRANSPOSON"/>
    <property type="match status" value="1"/>
</dbReference>